<dbReference type="OrthoDB" id="1920326at2759"/>
<dbReference type="SUPFAM" id="SSF53098">
    <property type="entry name" value="Ribonuclease H-like"/>
    <property type="match status" value="1"/>
</dbReference>
<proteinExistence type="predicted"/>
<dbReference type="InterPro" id="IPR036397">
    <property type="entry name" value="RNaseH_sf"/>
</dbReference>
<protein>
    <recommendedName>
        <fullName evidence="3">3'-5' exonuclease domain-containing protein</fullName>
    </recommendedName>
</protein>
<organism evidence="1 2">
    <name type="scientific">Patellaria atrata CBS 101060</name>
    <dbReference type="NCBI Taxonomy" id="1346257"/>
    <lineage>
        <taxon>Eukaryota</taxon>
        <taxon>Fungi</taxon>
        <taxon>Dikarya</taxon>
        <taxon>Ascomycota</taxon>
        <taxon>Pezizomycotina</taxon>
        <taxon>Dothideomycetes</taxon>
        <taxon>Dothideomycetes incertae sedis</taxon>
        <taxon>Patellariales</taxon>
        <taxon>Patellariaceae</taxon>
        <taxon>Patellaria</taxon>
    </lineage>
</organism>
<dbReference type="GO" id="GO:0003676">
    <property type="term" value="F:nucleic acid binding"/>
    <property type="evidence" value="ECO:0007669"/>
    <property type="project" value="InterPro"/>
</dbReference>
<comment type="caution">
    <text evidence="1">The sequence shown here is derived from an EMBL/GenBank/DDBJ whole genome shotgun (WGS) entry which is preliminary data.</text>
</comment>
<name>A0A9P4VTV9_9PEZI</name>
<feature type="non-terminal residue" evidence="1">
    <location>
        <position position="1"/>
    </location>
</feature>
<dbReference type="InterPro" id="IPR012337">
    <property type="entry name" value="RNaseH-like_sf"/>
</dbReference>
<reference evidence="1" key="1">
    <citation type="journal article" date="2020" name="Stud. Mycol.">
        <title>101 Dothideomycetes genomes: a test case for predicting lifestyles and emergence of pathogens.</title>
        <authorList>
            <person name="Haridas S."/>
            <person name="Albert R."/>
            <person name="Binder M."/>
            <person name="Bloem J."/>
            <person name="Labutti K."/>
            <person name="Salamov A."/>
            <person name="Andreopoulos B."/>
            <person name="Baker S."/>
            <person name="Barry K."/>
            <person name="Bills G."/>
            <person name="Bluhm B."/>
            <person name="Cannon C."/>
            <person name="Castanera R."/>
            <person name="Culley D."/>
            <person name="Daum C."/>
            <person name="Ezra D."/>
            <person name="Gonzalez J."/>
            <person name="Henrissat B."/>
            <person name="Kuo A."/>
            <person name="Liang C."/>
            <person name="Lipzen A."/>
            <person name="Lutzoni F."/>
            <person name="Magnuson J."/>
            <person name="Mondo S."/>
            <person name="Nolan M."/>
            <person name="Ohm R."/>
            <person name="Pangilinan J."/>
            <person name="Park H.-J."/>
            <person name="Ramirez L."/>
            <person name="Alfaro M."/>
            <person name="Sun H."/>
            <person name="Tritt A."/>
            <person name="Yoshinaga Y."/>
            <person name="Zwiers L.-H."/>
            <person name="Turgeon B."/>
            <person name="Goodwin S."/>
            <person name="Spatafora J."/>
            <person name="Crous P."/>
            <person name="Grigoriev I."/>
        </authorList>
    </citation>
    <scope>NUCLEOTIDE SEQUENCE</scope>
    <source>
        <strain evidence="1">CBS 101060</strain>
    </source>
</reference>
<accession>A0A9P4VTV9</accession>
<feature type="non-terminal residue" evidence="1">
    <location>
        <position position="135"/>
    </location>
</feature>
<dbReference type="Proteomes" id="UP000799429">
    <property type="component" value="Unassembled WGS sequence"/>
</dbReference>
<gene>
    <name evidence="1" type="ORF">M501DRAFT_901466</name>
</gene>
<evidence type="ECO:0008006" key="3">
    <source>
        <dbReference type="Google" id="ProtNLM"/>
    </source>
</evidence>
<keyword evidence="2" id="KW-1185">Reference proteome</keyword>
<dbReference type="EMBL" id="MU006091">
    <property type="protein sequence ID" value="KAF2841332.1"/>
    <property type="molecule type" value="Genomic_DNA"/>
</dbReference>
<dbReference type="AlphaFoldDB" id="A0A9P4VTV9"/>
<evidence type="ECO:0000313" key="2">
    <source>
        <dbReference type="Proteomes" id="UP000799429"/>
    </source>
</evidence>
<sequence>FWTHELYEGPKGEKVIVEYTANISDGEVLAKKFLGEPVLGFDMEWEYGHLKGQKDDWNIALIQMACETRIGLFHIARHKGDRLEDKLAPTLRVIIEDMNVLKVGSCITKADFSRLRNRFEGLNPRNPQDLGPMHK</sequence>
<evidence type="ECO:0000313" key="1">
    <source>
        <dbReference type="EMBL" id="KAF2841332.1"/>
    </source>
</evidence>
<dbReference type="Gene3D" id="3.30.420.10">
    <property type="entry name" value="Ribonuclease H-like superfamily/Ribonuclease H"/>
    <property type="match status" value="1"/>
</dbReference>